<dbReference type="AlphaFoldDB" id="A0A4U2YVJ7"/>
<dbReference type="EMBL" id="SZPU01000062">
    <property type="protein sequence ID" value="TKI65588.1"/>
    <property type="molecule type" value="Genomic_DNA"/>
</dbReference>
<protein>
    <submittedName>
        <fullName evidence="1">Uncharacterized protein</fullName>
    </submittedName>
</protein>
<sequence>MLHIFETKIKETIRVIHNNLDAMHENIETLKRNGYSGNTRYSMVGIPLVTEEMGDVLNVGEFIARHPEVEVQYPKENDYFHTRPYIYVTEHEREVNE</sequence>
<reference evidence="1 2" key="1">
    <citation type="submission" date="2019-04" db="EMBL/GenBank/DDBJ databases">
        <title>Lysinibacillus genome sequencing.</title>
        <authorList>
            <person name="Dunlap C."/>
        </authorList>
    </citation>
    <scope>NUCLEOTIDE SEQUENCE [LARGE SCALE GENOMIC DNA]</scope>
    <source>
        <strain evidence="1 2">CCTCC AB 2010389</strain>
    </source>
</reference>
<dbReference type="Proteomes" id="UP000308744">
    <property type="component" value="Unassembled WGS sequence"/>
</dbReference>
<accession>A0A4U2YVJ7</accession>
<evidence type="ECO:0000313" key="2">
    <source>
        <dbReference type="Proteomes" id="UP000308744"/>
    </source>
</evidence>
<keyword evidence="2" id="KW-1185">Reference proteome</keyword>
<name>A0A4U2YVJ7_9BACI</name>
<organism evidence="1 2">
    <name type="scientific">Lysinibacillus mangiferihumi</name>
    <dbReference type="NCBI Taxonomy" id="1130819"/>
    <lineage>
        <taxon>Bacteria</taxon>
        <taxon>Bacillati</taxon>
        <taxon>Bacillota</taxon>
        <taxon>Bacilli</taxon>
        <taxon>Bacillales</taxon>
        <taxon>Bacillaceae</taxon>
        <taxon>Lysinibacillus</taxon>
    </lineage>
</organism>
<evidence type="ECO:0000313" key="1">
    <source>
        <dbReference type="EMBL" id="TKI65588.1"/>
    </source>
</evidence>
<comment type="caution">
    <text evidence="1">The sequence shown here is derived from an EMBL/GenBank/DDBJ whole genome shotgun (WGS) entry which is preliminary data.</text>
</comment>
<proteinExistence type="predicted"/>
<dbReference type="RefSeq" id="WP_107896405.1">
    <property type="nucleotide sequence ID" value="NZ_PYWM01000020.1"/>
</dbReference>
<gene>
    <name evidence="1" type="ORF">FC756_16190</name>
</gene>